<accession>A0A2L1GRC8</accession>
<dbReference type="AlphaFoldDB" id="A0A2L1GRC8"/>
<comment type="similarity">
    <text evidence="1">Belongs to the short-chain dehydrogenases/reductases (SDR) family.</text>
</comment>
<evidence type="ECO:0000313" key="3">
    <source>
        <dbReference type="EMBL" id="AVD72174.1"/>
    </source>
</evidence>
<evidence type="ECO:0000313" key="4">
    <source>
        <dbReference type="Proteomes" id="UP000239867"/>
    </source>
</evidence>
<dbReference type="Pfam" id="PF13561">
    <property type="entry name" value="adh_short_C2"/>
    <property type="match status" value="1"/>
</dbReference>
<keyword evidence="4" id="KW-1185">Reference proteome</keyword>
<gene>
    <name evidence="3" type="ORF">CAY53_00880</name>
</gene>
<reference evidence="3 4" key="1">
    <citation type="journal article" date="2018" name="MBio">
        <title>Insights into the evolution of host association through the isolation and characterization of a novel human periodontal pathobiont, Desulfobulbus oralis.</title>
        <authorList>
            <person name="Cross K.L."/>
            <person name="Chirania P."/>
            <person name="Xiong W."/>
            <person name="Beall C.J."/>
            <person name="Elkins J.G."/>
            <person name="Giannone R.J."/>
            <person name="Griffen A.L."/>
            <person name="Guss A.M."/>
            <person name="Hettich R.L."/>
            <person name="Joshi S.S."/>
            <person name="Mokrzan E.M."/>
            <person name="Martin R.K."/>
            <person name="Zhulin I.B."/>
            <person name="Leys E.J."/>
            <person name="Podar M."/>
        </authorList>
    </citation>
    <scope>NUCLEOTIDE SEQUENCE [LARGE SCALE GENOMIC DNA]</scope>
    <source>
        <strain evidence="3 4">ORNL</strain>
    </source>
</reference>
<protein>
    <submittedName>
        <fullName evidence="3">3-oxoacyl-ACP reductase</fullName>
    </submittedName>
</protein>
<name>A0A2L1GRC8_9BACT</name>
<dbReference type="OrthoDB" id="9793499at2"/>
<dbReference type="PANTHER" id="PTHR43639:SF1">
    <property type="entry name" value="SHORT-CHAIN DEHYDROGENASE_REDUCTASE FAMILY PROTEIN"/>
    <property type="match status" value="1"/>
</dbReference>
<organism evidence="3 4">
    <name type="scientific">Desulfobulbus oralis</name>
    <dbReference type="NCBI Taxonomy" id="1986146"/>
    <lineage>
        <taxon>Bacteria</taxon>
        <taxon>Pseudomonadati</taxon>
        <taxon>Thermodesulfobacteriota</taxon>
        <taxon>Desulfobulbia</taxon>
        <taxon>Desulfobulbales</taxon>
        <taxon>Desulfobulbaceae</taxon>
        <taxon>Desulfobulbus</taxon>
    </lineage>
</organism>
<evidence type="ECO:0000256" key="2">
    <source>
        <dbReference type="ARBA" id="ARBA00023002"/>
    </source>
</evidence>
<dbReference type="PANTHER" id="PTHR43639">
    <property type="entry name" value="OXIDOREDUCTASE, SHORT-CHAIN DEHYDROGENASE/REDUCTASE FAMILY (AFU_ORTHOLOGUE AFUA_5G02870)"/>
    <property type="match status" value="1"/>
</dbReference>
<dbReference type="RefSeq" id="WP_104937379.1">
    <property type="nucleotide sequence ID" value="NZ_CP021255.1"/>
</dbReference>
<dbReference type="CDD" id="cd05233">
    <property type="entry name" value="SDR_c"/>
    <property type="match status" value="1"/>
</dbReference>
<dbReference type="SUPFAM" id="SSF51735">
    <property type="entry name" value="NAD(P)-binding Rossmann-fold domains"/>
    <property type="match status" value="1"/>
</dbReference>
<dbReference type="GO" id="GO:0016491">
    <property type="term" value="F:oxidoreductase activity"/>
    <property type="evidence" value="ECO:0007669"/>
    <property type="project" value="UniProtKB-KW"/>
</dbReference>
<dbReference type="Proteomes" id="UP000239867">
    <property type="component" value="Chromosome"/>
</dbReference>
<proteinExistence type="inferred from homology"/>
<evidence type="ECO:0000256" key="1">
    <source>
        <dbReference type="ARBA" id="ARBA00006484"/>
    </source>
</evidence>
<dbReference type="KEGG" id="deo:CAY53_00880"/>
<dbReference type="InterPro" id="IPR002347">
    <property type="entry name" value="SDR_fam"/>
</dbReference>
<dbReference type="InterPro" id="IPR036291">
    <property type="entry name" value="NAD(P)-bd_dom_sf"/>
</dbReference>
<dbReference type="Gene3D" id="3.40.50.720">
    <property type="entry name" value="NAD(P)-binding Rossmann-like Domain"/>
    <property type="match status" value="1"/>
</dbReference>
<sequence length="275" mass="29828">MELNGKRALVLGAARGIGRAIARTLAQEGARLALPWLDWPESVATLQTEFGSDGRHLLMAADLRQEAAVAALCSRIAQEWGGLDIVINNIERGGMPVVHGDYSRPVNHGEWELELDTTVRAKWLVWRQSLPLLQRAEQAVVVNISSIAGLVGRSGPASLLFSDGYAVANRALGVLTEQWAREGAPRIRVNEVMLGLIASRHGPGTRGWQQLTPEQRQELSGHVLLERTGRPEEVAQAVLFLVRDADYCTGTVLRVDGGYLLGGEPVADMPPGLVE</sequence>
<dbReference type="PRINTS" id="PR00081">
    <property type="entry name" value="GDHRDH"/>
</dbReference>
<dbReference type="EMBL" id="CP021255">
    <property type="protein sequence ID" value="AVD72174.1"/>
    <property type="molecule type" value="Genomic_DNA"/>
</dbReference>
<keyword evidence="2" id="KW-0560">Oxidoreductase</keyword>